<evidence type="ECO:0000313" key="10">
    <source>
        <dbReference type="Proteomes" id="UP000012040"/>
    </source>
</evidence>
<dbReference type="OrthoDB" id="5289685at2"/>
<feature type="binding site" evidence="8">
    <location>
        <begin position="76"/>
        <end position="77"/>
    </location>
    <ligand>
        <name>NAD(+)</name>
        <dbReference type="ChEBI" id="CHEBI:57540"/>
    </ligand>
</feature>
<dbReference type="FunFam" id="2.60.200.30:FF:000009">
    <property type="entry name" value="Poly(P)/ATP NAD kinase"/>
    <property type="match status" value="1"/>
</dbReference>
<dbReference type="Gene3D" id="2.60.200.30">
    <property type="entry name" value="Probable inorganic polyphosphate/atp-NAD kinase, domain 2"/>
    <property type="match status" value="1"/>
</dbReference>
<keyword evidence="6 8" id="KW-0520">NAD</keyword>
<dbReference type="AlphaFoldDB" id="M4VAG5"/>
<dbReference type="EMBL" id="CP003537">
    <property type="protein sequence ID" value="AGH96218.1"/>
    <property type="molecule type" value="Genomic_DNA"/>
</dbReference>
<feature type="active site" description="Proton acceptor" evidence="8">
    <location>
        <position position="76"/>
    </location>
</feature>
<evidence type="ECO:0000256" key="6">
    <source>
        <dbReference type="ARBA" id="ARBA00023027"/>
    </source>
</evidence>
<comment type="cofactor">
    <cofactor evidence="8">
        <name>a divalent metal cation</name>
        <dbReference type="ChEBI" id="CHEBI:60240"/>
    </cofactor>
</comment>
<dbReference type="Pfam" id="PF20143">
    <property type="entry name" value="NAD_kinase_C"/>
    <property type="match status" value="1"/>
</dbReference>
<feature type="binding site" evidence="8">
    <location>
        <position position="178"/>
    </location>
    <ligand>
        <name>NAD(+)</name>
        <dbReference type="ChEBI" id="CHEBI:57540"/>
    </ligand>
</feature>
<dbReference type="GO" id="GO:0051287">
    <property type="term" value="F:NAD binding"/>
    <property type="evidence" value="ECO:0007669"/>
    <property type="project" value="UniProtKB-ARBA"/>
</dbReference>
<dbReference type="SUPFAM" id="SSF111331">
    <property type="entry name" value="NAD kinase/diacylglycerol kinase-like"/>
    <property type="match status" value="1"/>
</dbReference>
<evidence type="ECO:0000313" key="9">
    <source>
        <dbReference type="EMBL" id="AGH96218.1"/>
    </source>
</evidence>
<dbReference type="InterPro" id="IPR017438">
    <property type="entry name" value="ATP-NAD_kinase_N"/>
</dbReference>
<dbReference type="Pfam" id="PF01513">
    <property type="entry name" value="NAD_kinase"/>
    <property type="match status" value="1"/>
</dbReference>
<comment type="similarity">
    <text evidence="8">Belongs to the NAD kinase family.</text>
</comment>
<evidence type="ECO:0000256" key="5">
    <source>
        <dbReference type="ARBA" id="ARBA00022857"/>
    </source>
</evidence>
<evidence type="ECO:0000256" key="3">
    <source>
        <dbReference type="ARBA" id="ARBA00022777"/>
    </source>
</evidence>
<dbReference type="InterPro" id="IPR002504">
    <property type="entry name" value="NADK"/>
</dbReference>
<keyword evidence="4 8" id="KW-0067">ATP-binding</keyword>
<dbReference type="KEGG" id="bex:A11Q_2002"/>
<keyword evidence="10" id="KW-1185">Reference proteome</keyword>
<dbReference type="EC" id="2.7.1.23" evidence="8"/>
<evidence type="ECO:0000256" key="2">
    <source>
        <dbReference type="ARBA" id="ARBA00022741"/>
    </source>
</evidence>
<dbReference type="PATRIC" id="fig|1184267.3.peg.2027"/>
<comment type="catalytic activity">
    <reaction evidence="7 8">
        <text>NAD(+) + ATP = ADP + NADP(+) + H(+)</text>
        <dbReference type="Rhea" id="RHEA:18629"/>
        <dbReference type="ChEBI" id="CHEBI:15378"/>
        <dbReference type="ChEBI" id="CHEBI:30616"/>
        <dbReference type="ChEBI" id="CHEBI:57540"/>
        <dbReference type="ChEBI" id="CHEBI:58349"/>
        <dbReference type="ChEBI" id="CHEBI:456216"/>
        <dbReference type="EC" id="2.7.1.23"/>
    </reaction>
</comment>
<dbReference type="HAMAP" id="MF_00361">
    <property type="entry name" value="NAD_kinase"/>
    <property type="match status" value="1"/>
</dbReference>
<evidence type="ECO:0000256" key="7">
    <source>
        <dbReference type="ARBA" id="ARBA00047925"/>
    </source>
</evidence>
<comment type="caution">
    <text evidence="8">Lacks conserved residue(s) required for the propagation of feature annotation.</text>
</comment>
<feature type="binding site" evidence="8">
    <location>
        <position position="250"/>
    </location>
    <ligand>
        <name>NAD(+)</name>
        <dbReference type="ChEBI" id="CHEBI:57540"/>
    </ligand>
</feature>
<dbReference type="PANTHER" id="PTHR20275:SF0">
    <property type="entry name" value="NAD KINASE"/>
    <property type="match status" value="1"/>
</dbReference>
<keyword evidence="3 8" id="KW-0418">Kinase</keyword>
<keyword evidence="5 8" id="KW-0521">NADP</keyword>
<dbReference type="GO" id="GO:0005737">
    <property type="term" value="C:cytoplasm"/>
    <property type="evidence" value="ECO:0007669"/>
    <property type="project" value="UniProtKB-SubCell"/>
</dbReference>
<dbReference type="GO" id="GO:0003951">
    <property type="term" value="F:NAD+ kinase activity"/>
    <property type="evidence" value="ECO:0007669"/>
    <property type="project" value="UniProtKB-UniRule"/>
</dbReference>
<keyword evidence="8" id="KW-0963">Cytoplasm</keyword>
<keyword evidence="2 8" id="KW-0547">Nucleotide-binding</keyword>
<dbReference type="InterPro" id="IPR017437">
    <property type="entry name" value="ATP-NAD_kinase_PpnK-typ_C"/>
</dbReference>
<gene>
    <name evidence="8" type="primary">nadK</name>
    <name evidence="9" type="ORF">A11Q_2002</name>
</gene>
<dbReference type="RefSeq" id="WP_015470708.1">
    <property type="nucleotide sequence ID" value="NC_020813.1"/>
</dbReference>
<dbReference type="GO" id="GO:0006741">
    <property type="term" value="P:NADP+ biosynthetic process"/>
    <property type="evidence" value="ECO:0007669"/>
    <property type="project" value="UniProtKB-UniRule"/>
</dbReference>
<dbReference type="eggNOG" id="COG0061">
    <property type="taxonomic scope" value="Bacteria"/>
</dbReference>
<evidence type="ECO:0000256" key="1">
    <source>
        <dbReference type="ARBA" id="ARBA00022679"/>
    </source>
</evidence>
<dbReference type="STRING" id="1184267.A11Q_2002"/>
<proteinExistence type="inferred from homology"/>
<organism evidence="9 10">
    <name type="scientific">Pseudobdellovibrio exovorus JSS</name>
    <dbReference type="NCBI Taxonomy" id="1184267"/>
    <lineage>
        <taxon>Bacteria</taxon>
        <taxon>Pseudomonadati</taxon>
        <taxon>Bdellovibrionota</taxon>
        <taxon>Bdellovibrionia</taxon>
        <taxon>Bdellovibrionales</taxon>
        <taxon>Pseudobdellovibrionaceae</taxon>
        <taxon>Pseudobdellovibrio</taxon>
    </lineage>
</organism>
<feature type="binding site" evidence="8">
    <location>
        <position position="215"/>
    </location>
    <ligand>
        <name>NAD(+)</name>
        <dbReference type="ChEBI" id="CHEBI:57540"/>
    </ligand>
</feature>
<dbReference type="GO" id="GO:0005524">
    <property type="term" value="F:ATP binding"/>
    <property type="evidence" value="ECO:0007669"/>
    <property type="project" value="UniProtKB-KW"/>
</dbReference>
<reference evidence="9 10" key="1">
    <citation type="journal article" date="2013" name="ISME J.">
        <title>By their genes ye shall know them: genomic signatures of predatory bacteria.</title>
        <authorList>
            <person name="Pasternak Z."/>
            <person name="Pietrokovski S."/>
            <person name="Rotem O."/>
            <person name="Gophna U."/>
            <person name="Lurie-Weinberger M.N."/>
            <person name="Jurkevitch E."/>
        </authorList>
    </citation>
    <scope>NUCLEOTIDE SEQUENCE [LARGE SCALE GENOMIC DNA]</scope>
    <source>
        <strain evidence="9 10">JSS</strain>
    </source>
</reference>
<keyword evidence="1 8" id="KW-0808">Transferase</keyword>
<sequence>MKEKKLTLKSNKKVAIVYRLHSPAAVKMSKKLAARLKSKRFKVFTAPEQKQIAGTELLVSSNDLKEMSLVIVLGGDGTYLRAVRLLKGHSVPILGFNMGFLGFLTAHSIDSVFEIVDDTIKGKMILRTRSRLHLTVKFKSGKRVSYNALNDVVIERGSFSQLISTALYFDKSLVNHIKADGIIISSPTGSTAYNLAAGGPILHPEVHAIVVTPVAPHSLTTRPLIFPDNKRLVLSLDKNASQAYLIVDGQKVLELSSEDEVTITRDKVDHYMIRREGHNFFDLLKEKLKFGDRYVTGT</sequence>
<feature type="binding site" evidence="8">
    <location>
        <position position="81"/>
    </location>
    <ligand>
        <name>NAD(+)</name>
        <dbReference type="ChEBI" id="CHEBI:57540"/>
    </ligand>
</feature>
<dbReference type="GO" id="GO:0019674">
    <property type="term" value="P:NAD+ metabolic process"/>
    <property type="evidence" value="ECO:0007669"/>
    <property type="project" value="InterPro"/>
</dbReference>
<dbReference type="Proteomes" id="UP000012040">
    <property type="component" value="Chromosome"/>
</dbReference>
<accession>M4VAG5</accession>
<dbReference type="PANTHER" id="PTHR20275">
    <property type="entry name" value="NAD KINASE"/>
    <property type="match status" value="1"/>
</dbReference>
<feature type="binding site" evidence="8">
    <location>
        <begin position="150"/>
        <end position="151"/>
    </location>
    <ligand>
        <name>NAD(+)</name>
        <dbReference type="ChEBI" id="CHEBI:57540"/>
    </ligand>
</feature>
<protein>
    <recommendedName>
        <fullName evidence="8">NAD kinase</fullName>
        <ecNumber evidence="8">2.7.1.23</ecNumber>
    </recommendedName>
    <alternativeName>
        <fullName evidence="8">ATP-dependent NAD kinase</fullName>
    </alternativeName>
</protein>
<dbReference type="HOGENOM" id="CLU_008831_0_1_7"/>
<feature type="binding site" evidence="8">
    <location>
        <position position="180"/>
    </location>
    <ligand>
        <name>NAD(+)</name>
        <dbReference type="ChEBI" id="CHEBI:57540"/>
    </ligand>
</feature>
<comment type="subcellular location">
    <subcellularLocation>
        <location evidence="8">Cytoplasm</location>
    </subcellularLocation>
</comment>
<dbReference type="InterPro" id="IPR016064">
    <property type="entry name" value="NAD/diacylglycerol_kinase_sf"/>
</dbReference>
<dbReference type="Gene3D" id="3.40.50.10330">
    <property type="entry name" value="Probable inorganic polyphosphate/atp-NAD kinase, domain 1"/>
    <property type="match status" value="1"/>
</dbReference>
<dbReference type="GO" id="GO:0046872">
    <property type="term" value="F:metal ion binding"/>
    <property type="evidence" value="ECO:0007669"/>
    <property type="project" value="UniProtKB-UniRule"/>
</dbReference>
<name>M4VAG5_9BACT</name>
<evidence type="ECO:0000256" key="4">
    <source>
        <dbReference type="ARBA" id="ARBA00022840"/>
    </source>
</evidence>
<comment type="function">
    <text evidence="8">Involved in the regulation of the intracellular balance of NAD and NADP, and is a key enzyme in the biosynthesis of NADP. Catalyzes specifically the phosphorylation on 2'-hydroxyl of the adenosine moiety of NAD to yield NADP.</text>
</comment>
<evidence type="ECO:0000256" key="8">
    <source>
        <dbReference type="HAMAP-Rule" id="MF_00361"/>
    </source>
</evidence>